<dbReference type="Pfam" id="PF02537">
    <property type="entry name" value="CRCB"/>
    <property type="match status" value="1"/>
</dbReference>
<gene>
    <name evidence="10" type="primary">fluC</name>
    <name evidence="10" type="synonym">crcB</name>
    <name evidence="11" type="ORF">B0I32_13270</name>
</gene>
<comment type="caution">
    <text evidence="11">The sequence shown here is derived from an EMBL/GenBank/DDBJ whole genome shotgun (WGS) entry which is preliminary data.</text>
</comment>
<protein>
    <recommendedName>
        <fullName evidence="10">Fluoride-specific ion channel FluC</fullName>
    </recommendedName>
</protein>
<evidence type="ECO:0000256" key="5">
    <source>
        <dbReference type="ARBA" id="ARBA00023136"/>
    </source>
</evidence>
<dbReference type="OrthoDB" id="5148600at2"/>
<dbReference type="Proteomes" id="UP000238312">
    <property type="component" value="Unassembled WGS sequence"/>
</dbReference>
<organism evidence="11 12">
    <name type="scientific">Nonomuraea fuscirosea</name>
    <dbReference type="NCBI Taxonomy" id="1291556"/>
    <lineage>
        <taxon>Bacteria</taxon>
        <taxon>Bacillati</taxon>
        <taxon>Actinomycetota</taxon>
        <taxon>Actinomycetes</taxon>
        <taxon>Streptosporangiales</taxon>
        <taxon>Streptosporangiaceae</taxon>
        <taxon>Nonomuraea</taxon>
    </lineage>
</organism>
<comment type="similarity">
    <text evidence="7 10">Belongs to the fluoride channel Fluc/FEX (TC 1.A.43) family.</text>
</comment>
<proteinExistence type="inferred from homology"/>
<dbReference type="PANTHER" id="PTHR28259">
    <property type="entry name" value="FLUORIDE EXPORT PROTEIN 1-RELATED"/>
    <property type="match status" value="1"/>
</dbReference>
<evidence type="ECO:0000256" key="8">
    <source>
        <dbReference type="ARBA" id="ARBA00035585"/>
    </source>
</evidence>
<keyword evidence="4 10" id="KW-1133">Transmembrane helix</keyword>
<feature type="transmembrane region" description="Helical" evidence="10">
    <location>
        <begin position="97"/>
        <end position="118"/>
    </location>
</feature>
<dbReference type="NCBIfam" id="NF010824">
    <property type="entry name" value="PRK14228.1"/>
    <property type="match status" value="1"/>
</dbReference>
<feature type="binding site" evidence="10">
    <location>
        <position position="69"/>
    </location>
    <ligand>
        <name>Na(+)</name>
        <dbReference type="ChEBI" id="CHEBI:29101"/>
        <note>structural</note>
    </ligand>
</feature>
<keyword evidence="10" id="KW-0406">Ion transport</keyword>
<keyword evidence="10" id="KW-0479">Metal-binding</keyword>
<evidence type="ECO:0000313" key="12">
    <source>
        <dbReference type="Proteomes" id="UP000238312"/>
    </source>
</evidence>
<comment type="subcellular location">
    <subcellularLocation>
        <location evidence="1 10">Cell membrane</location>
        <topology evidence="1 10">Multi-pass membrane protein</topology>
    </subcellularLocation>
</comment>
<dbReference type="GO" id="GO:0046872">
    <property type="term" value="F:metal ion binding"/>
    <property type="evidence" value="ECO:0007669"/>
    <property type="project" value="UniProtKB-KW"/>
</dbReference>
<evidence type="ECO:0000256" key="7">
    <source>
        <dbReference type="ARBA" id="ARBA00035120"/>
    </source>
</evidence>
<comment type="catalytic activity">
    <reaction evidence="8">
        <text>fluoride(in) = fluoride(out)</text>
        <dbReference type="Rhea" id="RHEA:76159"/>
        <dbReference type="ChEBI" id="CHEBI:17051"/>
    </reaction>
    <physiologicalReaction direction="left-to-right" evidence="8">
        <dbReference type="Rhea" id="RHEA:76160"/>
    </physiologicalReaction>
</comment>
<dbReference type="HAMAP" id="MF_00454">
    <property type="entry name" value="FluC"/>
    <property type="match status" value="1"/>
</dbReference>
<reference evidence="11 12" key="1">
    <citation type="submission" date="2018-03" db="EMBL/GenBank/DDBJ databases">
        <title>Genomic Encyclopedia of Type Strains, Phase III (KMG-III): the genomes of soil and plant-associated and newly described type strains.</title>
        <authorList>
            <person name="Whitman W."/>
        </authorList>
    </citation>
    <scope>NUCLEOTIDE SEQUENCE [LARGE SCALE GENOMIC DNA]</scope>
    <source>
        <strain evidence="11 12">CGMCC 4.7104</strain>
    </source>
</reference>
<keyword evidence="6 10" id="KW-0407">Ion channel</keyword>
<feature type="binding site" evidence="10">
    <location>
        <position position="72"/>
    </location>
    <ligand>
        <name>Na(+)</name>
        <dbReference type="ChEBI" id="CHEBI:29101"/>
        <note>structural</note>
    </ligand>
</feature>
<dbReference type="RefSeq" id="WP_106251885.1">
    <property type="nucleotide sequence ID" value="NZ_CP109074.1"/>
</dbReference>
<comment type="activity regulation">
    <text evidence="10">Na(+) is not transported, but it plays an essential structural role and its presence is essential for fluoride channel function.</text>
</comment>
<dbReference type="GO" id="GO:0140114">
    <property type="term" value="P:cellular detoxification of fluoride"/>
    <property type="evidence" value="ECO:0007669"/>
    <property type="project" value="UniProtKB-UniRule"/>
</dbReference>
<evidence type="ECO:0000256" key="1">
    <source>
        <dbReference type="ARBA" id="ARBA00004651"/>
    </source>
</evidence>
<dbReference type="EMBL" id="PVNG01000032">
    <property type="protein sequence ID" value="PRX52320.1"/>
    <property type="molecule type" value="Genomic_DNA"/>
</dbReference>
<dbReference type="GO" id="GO:0062054">
    <property type="term" value="F:fluoride channel activity"/>
    <property type="evidence" value="ECO:0007669"/>
    <property type="project" value="UniProtKB-UniRule"/>
</dbReference>
<keyword evidence="2 10" id="KW-1003">Cell membrane</keyword>
<evidence type="ECO:0000256" key="6">
    <source>
        <dbReference type="ARBA" id="ARBA00023303"/>
    </source>
</evidence>
<dbReference type="AlphaFoldDB" id="A0A2T0M535"/>
<sequence length="119" mass="11907">MTLVLIVLGAAVGAPLRYVADRAVQARHDTVFPWGTLAVNVSGSAVLGFLAALPLGDGVMALAGTGFCGALTTYSTLGYETVRLMEEGARFHAVANAVASVVAGLGAAFCGAALAQALL</sequence>
<evidence type="ECO:0000313" key="11">
    <source>
        <dbReference type="EMBL" id="PRX52320.1"/>
    </source>
</evidence>
<accession>A0A2T0M535</accession>
<dbReference type="NCBIfam" id="TIGR00494">
    <property type="entry name" value="crcB"/>
    <property type="match status" value="1"/>
</dbReference>
<dbReference type="PANTHER" id="PTHR28259:SF1">
    <property type="entry name" value="FLUORIDE EXPORT PROTEIN 1-RELATED"/>
    <property type="match status" value="1"/>
</dbReference>
<dbReference type="InterPro" id="IPR003691">
    <property type="entry name" value="FluC"/>
</dbReference>
<keyword evidence="5 10" id="KW-0472">Membrane</keyword>
<keyword evidence="10" id="KW-0813">Transport</keyword>
<feature type="transmembrane region" description="Helical" evidence="10">
    <location>
        <begin position="59"/>
        <end position="77"/>
    </location>
</feature>
<dbReference type="GO" id="GO:0005886">
    <property type="term" value="C:plasma membrane"/>
    <property type="evidence" value="ECO:0007669"/>
    <property type="project" value="UniProtKB-SubCell"/>
</dbReference>
<evidence type="ECO:0000256" key="2">
    <source>
        <dbReference type="ARBA" id="ARBA00022475"/>
    </source>
</evidence>
<comment type="function">
    <text evidence="9 10">Fluoride-specific ion channel. Important for reducing fluoride concentration in the cell, thus reducing its toxicity.</text>
</comment>
<evidence type="ECO:0000256" key="10">
    <source>
        <dbReference type="HAMAP-Rule" id="MF_00454"/>
    </source>
</evidence>
<keyword evidence="3 10" id="KW-0812">Transmembrane</keyword>
<keyword evidence="10" id="KW-0915">Sodium</keyword>
<feature type="transmembrane region" description="Helical" evidence="10">
    <location>
        <begin position="32"/>
        <end position="52"/>
    </location>
</feature>
<keyword evidence="12" id="KW-1185">Reference proteome</keyword>
<evidence type="ECO:0000256" key="4">
    <source>
        <dbReference type="ARBA" id="ARBA00022989"/>
    </source>
</evidence>
<name>A0A2T0M535_9ACTN</name>
<evidence type="ECO:0000256" key="9">
    <source>
        <dbReference type="ARBA" id="ARBA00049940"/>
    </source>
</evidence>
<evidence type="ECO:0000256" key="3">
    <source>
        <dbReference type="ARBA" id="ARBA00022692"/>
    </source>
</evidence>